<organism evidence="2 3">
    <name type="scientific">Arthrobacter nitrophenolicus</name>
    <dbReference type="NCBI Taxonomy" id="683150"/>
    <lineage>
        <taxon>Bacteria</taxon>
        <taxon>Bacillati</taxon>
        <taxon>Actinomycetota</taxon>
        <taxon>Actinomycetes</taxon>
        <taxon>Micrococcales</taxon>
        <taxon>Micrococcaceae</taxon>
        <taxon>Arthrobacter</taxon>
    </lineage>
</organism>
<dbReference type="AlphaFoldDB" id="A0A4R5Y8Q4"/>
<dbReference type="EMBL" id="SMZQ01000001">
    <property type="protein sequence ID" value="TDL41131.1"/>
    <property type="molecule type" value="Genomic_DNA"/>
</dbReference>
<evidence type="ECO:0000313" key="3">
    <source>
        <dbReference type="Proteomes" id="UP000294621"/>
    </source>
</evidence>
<evidence type="ECO:0000256" key="1">
    <source>
        <dbReference type="SAM" id="MobiDB-lite"/>
    </source>
</evidence>
<dbReference type="Proteomes" id="UP000294621">
    <property type="component" value="Unassembled WGS sequence"/>
</dbReference>
<sequence length="103" mass="11356">MKRTLFYDRRTGRLVHSHYVVTAVEDPDGGTRLSAPEAGTPETGLAELLSRGLDPEQLGSLVTDEPPQSSRRTERWVDPETQSLRSQRIELSGQDPAPGKDAD</sequence>
<proteinExistence type="predicted"/>
<gene>
    <name evidence="2" type="ORF">E2R57_00115</name>
</gene>
<feature type="region of interest" description="Disordered" evidence="1">
    <location>
        <begin position="24"/>
        <end position="103"/>
    </location>
</feature>
<comment type="caution">
    <text evidence="2">The sequence shown here is derived from an EMBL/GenBank/DDBJ whole genome shotgun (WGS) entry which is preliminary data.</text>
</comment>
<protein>
    <submittedName>
        <fullName evidence="2">Uncharacterized protein</fullName>
    </submittedName>
</protein>
<accession>A0A4R5Y8Q4</accession>
<dbReference type="RefSeq" id="WP_133345462.1">
    <property type="nucleotide sequence ID" value="NZ_SMZQ01000001.1"/>
</dbReference>
<evidence type="ECO:0000313" key="2">
    <source>
        <dbReference type="EMBL" id="TDL41131.1"/>
    </source>
</evidence>
<name>A0A4R5Y8Q4_9MICC</name>
<reference evidence="2 3" key="1">
    <citation type="submission" date="2019-03" db="EMBL/GenBank/DDBJ databases">
        <title>Genome Sequencing and Assembly of Various Microbes Isolated from Partially Reclaimed Soil and Acid Mine Drainage (AMD) Site.</title>
        <authorList>
            <person name="Steinbock B."/>
            <person name="Bechtold R."/>
            <person name="Sevigny J.L."/>
            <person name="Thomas D."/>
            <person name="Cuthill L.R."/>
            <person name="Aveiro Johannsen E.J."/>
            <person name="Thomas K."/>
            <person name="Ghosh A."/>
        </authorList>
    </citation>
    <scope>NUCLEOTIDE SEQUENCE [LARGE SCALE GENOMIC DNA]</scope>
    <source>
        <strain evidence="2 3">S-A1</strain>
    </source>
</reference>